<sequence length="629" mass="69390">MGLSPDENHLIRIFSNLHVSLVTLEKHVVLRVLSFHSQHAGSSSLSLSVAVQCNVPLPELFVVCESPTVFSSGALQYSPWIFLSGNTLYLPEHNPEPPHGLTRPAVPRLRMEPAVERAYQWLEYHAEGRNPVMAFDKCETQPIQPDTNSSCSSKLPQTIGDLEVVPTALIAAGRWHTKGQNLHPFTFIVVIQQQTKFVSQNKTRFAKISYQLKTTWYYLIWTLIQVAHERKAFDFLYSCVMSEKDILARAAKPTNFTNSSLQDDTGSTKSPGYTSPTASCSSSSQWQTSNFQTSQNTSTTPYITSTHGGFTSATLATSGNTEPYQYFDGTLSPGFESVHPGTSQTYQHNTLHASYNVNPSQWEIGWSPDTTSQLGTYQRSLQQVIGGAGGDLPQNTWPREGFSLPGSTNPTEASRLSYNYQPYYASPQYDISMNPLNAPSSMSPISRADTSSAYQAASPASLSKPATSTPSSKPQRPRPSSSRSHSSKTSSTSTKTRAKDKRKPSASPPSSLRRTPSPQASSLASASRAPTRPLQSQKQTHNEIEKQYRLRLNAHFASLLAKIPPKYLPNTPDNIPTSKAETLVLAEHYIKVLEKEEKDLTASNRQLIADLEALKREWERAGGWGMGMP</sequence>
<feature type="compositionally biased region" description="Polar residues" evidence="2">
    <location>
        <begin position="442"/>
        <end position="455"/>
    </location>
</feature>
<dbReference type="PROSITE" id="PS50888">
    <property type="entry name" value="BHLH"/>
    <property type="match status" value="1"/>
</dbReference>
<dbReference type="SMART" id="SM00353">
    <property type="entry name" value="HLH"/>
    <property type="match status" value="1"/>
</dbReference>
<dbReference type="InterPro" id="IPR011598">
    <property type="entry name" value="bHLH_dom"/>
</dbReference>
<protein>
    <recommendedName>
        <fullName evidence="3">BHLH domain-containing protein</fullName>
    </recommendedName>
</protein>
<evidence type="ECO:0000256" key="2">
    <source>
        <dbReference type="SAM" id="MobiDB-lite"/>
    </source>
</evidence>
<feature type="region of interest" description="Disordered" evidence="2">
    <location>
        <begin position="257"/>
        <end position="286"/>
    </location>
</feature>
<comment type="caution">
    <text evidence="4">The sequence shown here is derived from an EMBL/GenBank/DDBJ whole genome shotgun (WGS) entry which is preliminary data.</text>
</comment>
<keyword evidence="1" id="KW-0175">Coiled coil</keyword>
<gene>
    <name evidence="4" type="ORF">G7Y89_g4588</name>
</gene>
<dbReference type="Gene3D" id="4.10.280.10">
    <property type="entry name" value="Helix-loop-helix DNA-binding domain"/>
    <property type="match status" value="1"/>
</dbReference>
<evidence type="ECO:0000259" key="3">
    <source>
        <dbReference type="PROSITE" id="PS50888"/>
    </source>
</evidence>
<accession>A0A8H4RR61</accession>
<evidence type="ECO:0000256" key="1">
    <source>
        <dbReference type="SAM" id="Coils"/>
    </source>
</evidence>
<dbReference type="EMBL" id="JAAMPI010000252">
    <property type="protein sequence ID" value="KAF4633531.1"/>
    <property type="molecule type" value="Genomic_DNA"/>
</dbReference>
<dbReference type="SUPFAM" id="SSF47459">
    <property type="entry name" value="HLH, helix-loop-helix DNA-binding domain"/>
    <property type="match status" value="1"/>
</dbReference>
<feature type="coiled-coil region" evidence="1">
    <location>
        <begin position="590"/>
        <end position="617"/>
    </location>
</feature>
<dbReference type="OrthoDB" id="3564591at2759"/>
<dbReference type="Proteomes" id="UP000566819">
    <property type="component" value="Unassembled WGS sequence"/>
</dbReference>
<feature type="region of interest" description="Disordered" evidence="2">
    <location>
        <begin position="442"/>
        <end position="542"/>
    </location>
</feature>
<dbReference type="AlphaFoldDB" id="A0A8H4RR61"/>
<evidence type="ECO:0000313" key="4">
    <source>
        <dbReference type="EMBL" id="KAF4633531.1"/>
    </source>
</evidence>
<feature type="compositionally biased region" description="Low complexity" evidence="2">
    <location>
        <begin position="456"/>
        <end position="495"/>
    </location>
</feature>
<feature type="compositionally biased region" description="Low complexity" evidence="2">
    <location>
        <begin position="508"/>
        <end position="533"/>
    </location>
</feature>
<organism evidence="4 5">
    <name type="scientific">Cudoniella acicularis</name>
    <dbReference type="NCBI Taxonomy" id="354080"/>
    <lineage>
        <taxon>Eukaryota</taxon>
        <taxon>Fungi</taxon>
        <taxon>Dikarya</taxon>
        <taxon>Ascomycota</taxon>
        <taxon>Pezizomycotina</taxon>
        <taxon>Leotiomycetes</taxon>
        <taxon>Helotiales</taxon>
        <taxon>Tricladiaceae</taxon>
        <taxon>Cudoniella</taxon>
    </lineage>
</organism>
<feature type="compositionally biased region" description="Polar residues" evidence="2">
    <location>
        <begin position="257"/>
        <end position="273"/>
    </location>
</feature>
<feature type="compositionally biased region" description="Low complexity" evidence="2">
    <location>
        <begin position="274"/>
        <end position="286"/>
    </location>
</feature>
<feature type="domain" description="BHLH" evidence="3">
    <location>
        <begin position="536"/>
        <end position="593"/>
    </location>
</feature>
<dbReference type="InterPro" id="IPR036638">
    <property type="entry name" value="HLH_DNA-bd_sf"/>
</dbReference>
<reference evidence="4 5" key="1">
    <citation type="submission" date="2020-03" db="EMBL/GenBank/DDBJ databases">
        <title>Draft Genome Sequence of Cudoniella acicularis.</title>
        <authorList>
            <person name="Buettner E."/>
            <person name="Kellner H."/>
        </authorList>
    </citation>
    <scope>NUCLEOTIDE SEQUENCE [LARGE SCALE GENOMIC DNA]</scope>
    <source>
        <strain evidence="4 5">DSM 108380</strain>
    </source>
</reference>
<name>A0A8H4RR61_9HELO</name>
<keyword evidence="5" id="KW-1185">Reference proteome</keyword>
<dbReference type="Pfam" id="PF00010">
    <property type="entry name" value="HLH"/>
    <property type="match status" value="1"/>
</dbReference>
<evidence type="ECO:0000313" key="5">
    <source>
        <dbReference type="Proteomes" id="UP000566819"/>
    </source>
</evidence>
<proteinExistence type="predicted"/>
<dbReference type="GO" id="GO:0046983">
    <property type="term" value="F:protein dimerization activity"/>
    <property type="evidence" value="ECO:0007669"/>
    <property type="project" value="InterPro"/>
</dbReference>